<accession>A0A6N0NQU7</accession>
<dbReference type="RefSeq" id="WP_174628658.1">
    <property type="nucleotide sequence ID" value="NZ_CP049074.1"/>
</dbReference>
<dbReference type="EMBL" id="CP049074">
    <property type="protein sequence ID" value="QKQ99095.1"/>
    <property type="molecule type" value="Genomic_DNA"/>
</dbReference>
<dbReference type="GeneID" id="55640400"/>
<evidence type="ECO:0000256" key="2">
    <source>
        <dbReference type="ARBA" id="ARBA00038825"/>
    </source>
</evidence>
<comment type="function">
    <text evidence="1">Probable oxidoreductase that may play a role as regulator of mitochondrial function.</text>
</comment>
<dbReference type="GO" id="GO:0016491">
    <property type="term" value="F:oxidoreductase activity"/>
    <property type="evidence" value="ECO:0007669"/>
    <property type="project" value="InterPro"/>
</dbReference>
<reference evidence="5 6" key="1">
    <citation type="submission" date="2020-02" db="EMBL/GenBank/DDBJ databases">
        <title>Comparative genome analysis reveals the metabolism and evolution of the thermophilic archaeal genus Metallosphaera.</title>
        <authorList>
            <person name="Jiang C."/>
        </authorList>
    </citation>
    <scope>NUCLEOTIDE SEQUENCE [LARGE SCALE GENOMIC DNA]</scope>
    <source>
        <strain evidence="5 6">Ric-A</strain>
    </source>
</reference>
<protein>
    <recommendedName>
        <fullName evidence="3">Pyridine nucleotide-disulfide oxidoreductase domain-containing protein 2</fullName>
    </recommendedName>
</protein>
<evidence type="ECO:0000256" key="3">
    <source>
        <dbReference type="ARBA" id="ARBA00040298"/>
    </source>
</evidence>
<feature type="domain" description="Amine oxidase" evidence="4">
    <location>
        <begin position="12"/>
        <end position="256"/>
    </location>
</feature>
<comment type="subunit">
    <text evidence="2">Interacts with COX5B; this interaction may contribute to localize PYROXD2 to the inner face of the inner mitochondrial membrane.</text>
</comment>
<dbReference type="Proteomes" id="UP000509301">
    <property type="component" value="Chromosome"/>
</dbReference>
<dbReference type="PANTHER" id="PTHR10668:SF103">
    <property type="entry name" value="PYRIDINE NUCLEOTIDE-DISULFIDE OXIDOREDUCTASE DOMAIN-CONTAINING PROTEIN 2"/>
    <property type="match status" value="1"/>
</dbReference>
<dbReference type="AlphaFoldDB" id="A0A6N0NQU7"/>
<proteinExistence type="predicted"/>
<dbReference type="SUPFAM" id="SSF51905">
    <property type="entry name" value="FAD/NAD(P)-binding domain"/>
    <property type="match status" value="1"/>
</dbReference>
<name>A0A6N0NQU7_9CREN</name>
<evidence type="ECO:0000313" key="5">
    <source>
        <dbReference type="EMBL" id="QKQ99095.1"/>
    </source>
</evidence>
<dbReference type="KEGG" id="mten:GWK48_00600"/>
<dbReference type="InterPro" id="IPR036188">
    <property type="entry name" value="FAD/NAD-bd_sf"/>
</dbReference>
<gene>
    <name evidence="5" type="ORF">GWK48_00600</name>
</gene>
<organism evidence="5 6">
    <name type="scientific">Metallosphaera tengchongensis</name>
    <dbReference type="NCBI Taxonomy" id="1532350"/>
    <lineage>
        <taxon>Archaea</taxon>
        <taxon>Thermoproteota</taxon>
        <taxon>Thermoprotei</taxon>
        <taxon>Sulfolobales</taxon>
        <taxon>Sulfolobaceae</taxon>
        <taxon>Metallosphaera</taxon>
    </lineage>
</organism>
<sequence length="420" mass="47099">MRVIVIGSGHNGLIASYYLRKLGLEVRVVEASDRIGGMTESVKVGNAVISRASYVLGVMPEELISEFSIPILTSDIFQTIEYDGKLVPFHRDDEKRRKNLKRVFDSYDEFERKITKMKDVMRKFTFLSRPPTEDEVIEVAEKEGIPEILRETSREFLSDYLPAEVHRYFVYPSMEDSPAYMVAYFFNKWSLVPGGMGTVSEAIAEKARAIGVDILTNMKVERVIERNGRVVGVKVGDKEIKADIVVSAVSPVSTLAMVDSLSHLRLDPGHGGWVKYNVVFKETPKIEERLRPYLEGIVDLEIGEIVMPSYLDSRRGGHVLEFMGDREEVLSAFRGEILYEERIDPSFASAHYNLPGGNLNHLPMRPPFLFDGRPVKGWGYRTPVRGLYLTGAGTYPGGQVTGIPGRNVALAVQEDIGQGF</sequence>
<dbReference type="Gene3D" id="3.50.50.60">
    <property type="entry name" value="FAD/NAD(P)-binding domain"/>
    <property type="match status" value="2"/>
</dbReference>
<evidence type="ECO:0000313" key="6">
    <source>
        <dbReference type="Proteomes" id="UP000509301"/>
    </source>
</evidence>
<dbReference type="OrthoDB" id="11867at2157"/>
<evidence type="ECO:0000256" key="1">
    <source>
        <dbReference type="ARBA" id="ARBA00037217"/>
    </source>
</evidence>
<evidence type="ECO:0000259" key="4">
    <source>
        <dbReference type="Pfam" id="PF01593"/>
    </source>
</evidence>
<dbReference type="Pfam" id="PF01593">
    <property type="entry name" value="Amino_oxidase"/>
    <property type="match status" value="1"/>
</dbReference>
<dbReference type="InterPro" id="IPR002937">
    <property type="entry name" value="Amino_oxidase"/>
</dbReference>
<dbReference type="PANTHER" id="PTHR10668">
    <property type="entry name" value="PHYTOENE DEHYDROGENASE"/>
    <property type="match status" value="1"/>
</dbReference>
<keyword evidence="6" id="KW-1185">Reference proteome</keyword>